<proteinExistence type="predicted"/>
<evidence type="ECO:0000313" key="2">
    <source>
        <dbReference type="Proteomes" id="UP001500683"/>
    </source>
</evidence>
<dbReference type="Proteomes" id="UP001500683">
    <property type="component" value="Unassembled WGS sequence"/>
</dbReference>
<comment type="caution">
    <text evidence="1">The sequence shown here is derived from an EMBL/GenBank/DDBJ whole genome shotgun (WGS) entry which is preliminary data.</text>
</comment>
<reference evidence="2" key="1">
    <citation type="journal article" date="2019" name="Int. J. Syst. Evol. Microbiol.">
        <title>The Global Catalogue of Microorganisms (GCM) 10K type strain sequencing project: providing services to taxonomists for standard genome sequencing and annotation.</title>
        <authorList>
            <consortium name="The Broad Institute Genomics Platform"/>
            <consortium name="The Broad Institute Genome Sequencing Center for Infectious Disease"/>
            <person name="Wu L."/>
            <person name="Ma J."/>
        </authorList>
    </citation>
    <scope>NUCLEOTIDE SEQUENCE [LARGE SCALE GENOMIC DNA]</scope>
    <source>
        <strain evidence="2">JCM 16702</strain>
    </source>
</reference>
<accession>A0ABP7W8Y0</accession>
<protein>
    <submittedName>
        <fullName evidence="1">Uncharacterized protein</fullName>
    </submittedName>
</protein>
<sequence length="60" mass="6530">MAAFVPNPTQALRLKVLAEDGSDFGEKLDTYQRFHDAAAETGEPCCPCLTCAPDERKLTS</sequence>
<keyword evidence="2" id="KW-1185">Reference proteome</keyword>
<gene>
    <name evidence="1" type="ORF">GCM10022214_47930</name>
</gene>
<dbReference type="EMBL" id="BAAAZG010000035">
    <property type="protein sequence ID" value="GAA4082959.1"/>
    <property type="molecule type" value="Genomic_DNA"/>
</dbReference>
<evidence type="ECO:0000313" key="1">
    <source>
        <dbReference type="EMBL" id="GAA4082959.1"/>
    </source>
</evidence>
<organism evidence="1 2">
    <name type="scientific">Actinomadura miaoliensis</name>
    <dbReference type="NCBI Taxonomy" id="430685"/>
    <lineage>
        <taxon>Bacteria</taxon>
        <taxon>Bacillati</taxon>
        <taxon>Actinomycetota</taxon>
        <taxon>Actinomycetes</taxon>
        <taxon>Streptosporangiales</taxon>
        <taxon>Thermomonosporaceae</taxon>
        <taxon>Actinomadura</taxon>
    </lineage>
</organism>
<dbReference type="RefSeq" id="WP_344951559.1">
    <property type="nucleotide sequence ID" value="NZ_BAAAZG010000035.1"/>
</dbReference>
<name>A0ABP7W8Y0_9ACTN</name>